<dbReference type="EMBL" id="JACSQN010000005">
    <property type="protein sequence ID" value="MBD7984436.1"/>
    <property type="molecule type" value="Genomic_DNA"/>
</dbReference>
<keyword evidence="2" id="KW-1185">Reference proteome</keyword>
<gene>
    <name evidence="1" type="ORF">H9649_07585</name>
</gene>
<evidence type="ECO:0000313" key="1">
    <source>
        <dbReference type="EMBL" id="MBD7984436.1"/>
    </source>
</evidence>
<dbReference type="InterPro" id="IPR036614">
    <property type="entry name" value="RusA-like_sf"/>
</dbReference>
<dbReference type="SUPFAM" id="SSF103084">
    <property type="entry name" value="Holliday junction resolvase RusA"/>
    <property type="match status" value="1"/>
</dbReference>
<protein>
    <submittedName>
        <fullName evidence="1">RusA family crossover junction endodeoxyribonuclease</fullName>
    </submittedName>
</protein>
<evidence type="ECO:0000313" key="2">
    <source>
        <dbReference type="Proteomes" id="UP000626786"/>
    </source>
</evidence>
<dbReference type="InterPro" id="IPR008822">
    <property type="entry name" value="Endonuclease_RusA-like"/>
</dbReference>
<dbReference type="Gene3D" id="3.30.1330.70">
    <property type="entry name" value="Holliday junction resolvase RusA"/>
    <property type="match status" value="1"/>
</dbReference>
<accession>A0ABR8U8S6</accession>
<comment type="caution">
    <text evidence="1">The sequence shown here is derived from an EMBL/GenBank/DDBJ whole genome shotgun (WGS) entry which is preliminary data.</text>
</comment>
<dbReference type="Proteomes" id="UP000626786">
    <property type="component" value="Unassembled WGS sequence"/>
</dbReference>
<proteinExistence type="predicted"/>
<dbReference type="Pfam" id="PF05866">
    <property type="entry name" value="RusA"/>
    <property type="match status" value="1"/>
</dbReference>
<organism evidence="1 2">
    <name type="scientific">Sporosarcina quadrami</name>
    <dbReference type="NCBI Taxonomy" id="2762234"/>
    <lineage>
        <taxon>Bacteria</taxon>
        <taxon>Bacillati</taxon>
        <taxon>Bacillota</taxon>
        <taxon>Bacilli</taxon>
        <taxon>Bacillales</taxon>
        <taxon>Caryophanaceae</taxon>
        <taxon>Sporosarcina</taxon>
    </lineage>
</organism>
<reference evidence="1 2" key="1">
    <citation type="submission" date="2020-08" db="EMBL/GenBank/DDBJ databases">
        <title>A Genomic Blueprint of the Chicken Gut Microbiome.</title>
        <authorList>
            <person name="Gilroy R."/>
            <person name="Ravi A."/>
            <person name="Getino M."/>
            <person name="Pursley I."/>
            <person name="Horton D.L."/>
            <person name="Alikhan N.-F."/>
            <person name="Baker D."/>
            <person name="Gharbi K."/>
            <person name="Hall N."/>
            <person name="Watson M."/>
            <person name="Adriaenssens E.M."/>
            <person name="Foster-Nyarko E."/>
            <person name="Jarju S."/>
            <person name="Secka A."/>
            <person name="Antonio M."/>
            <person name="Oren A."/>
            <person name="Chaudhuri R."/>
            <person name="La Ragione R.M."/>
            <person name="Hildebrand F."/>
            <person name="Pallen M.J."/>
        </authorList>
    </citation>
    <scope>NUCLEOTIDE SEQUENCE [LARGE SCALE GENOMIC DNA]</scope>
    <source>
        <strain evidence="1 2">Sa2YVA2</strain>
    </source>
</reference>
<name>A0ABR8U8S6_9BACL</name>
<sequence length="136" mass="15611">MIRFEIPGEVVAQGRPRATRIGKGVRMYDPPKSSAYKQHVAEVAKEHAPKKPLEAPLMVRMVIYRQFLQSWTKKQRKDAEDGILLPVTRPDLSNYCKGIEDALNGIIWKDDSQIVSLTLEKHYAERSYAFIEIQTL</sequence>